<evidence type="ECO:0000313" key="2">
    <source>
        <dbReference type="EMBL" id="OOQ57225.1"/>
    </source>
</evidence>
<keyword evidence="3" id="KW-1185">Reference proteome</keyword>
<dbReference type="PANTHER" id="PTHR43685:SF2">
    <property type="entry name" value="GLYCOSYLTRANSFERASE 2-LIKE DOMAIN-CONTAINING PROTEIN"/>
    <property type="match status" value="1"/>
</dbReference>
<dbReference type="SUPFAM" id="SSF53448">
    <property type="entry name" value="Nucleotide-diphospho-sugar transferases"/>
    <property type="match status" value="1"/>
</dbReference>
<dbReference type="Proteomes" id="UP000189739">
    <property type="component" value="Unassembled WGS sequence"/>
</dbReference>
<name>A0A1S9P8E7_9SPHI</name>
<accession>A0A1S9P8E7</accession>
<organism evidence="2 3">
    <name type="scientific">Mucilaginibacter pedocola</name>
    <dbReference type="NCBI Taxonomy" id="1792845"/>
    <lineage>
        <taxon>Bacteria</taxon>
        <taxon>Pseudomonadati</taxon>
        <taxon>Bacteroidota</taxon>
        <taxon>Sphingobacteriia</taxon>
        <taxon>Sphingobacteriales</taxon>
        <taxon>Sphingobacteriaceae</taxon>
        <taxon>Mucilaginibacter</taxon>
    </lineage>
</organism>
<dbReference type="STRING" id="1792845.BC343_16310"/>
<sequence>MISIIIPCYNAENFVARAIKSALEQTYRETEIILVDNNSQDNTKAVLEGFCNQYPDKITVLEQPKKGGGAARNMGLHHAKGTWIQFLDADDEILPDKLERQVKLIAKESPQLIVGNFDRVINAKGLKLRVSKKPNSKNIWHGLITARLGITSANLWEKKAVSAVSGWDERLSSSQEYDLIFRMLQNNAKVAFDIARTSALIHYGAGSITRSKNTEKVIEVANNYLNLRLRIKEHLTAIDKLDKRTLALLNLFMYAYLTDRRAQIPEYVNEKLKQLDIRLSLGDKFSQLRKYYIKRAISMVSR</sequence>
<dbReference type="InterPro" id="IPR050834">
    <property type="entry name" value="Glycosyltransf_2"/>
</dbReference>
<dbReference type="InterPro" id="IPR029044">
    <property type="entry name" value="Nucleotide-diphossugar_trans"/>
</dbReference>
<dbReference type="CDD" id="cd00761">
    <property type="entry name" value="Glyco_tranf_GTA_type"/>
    <property type="match status" value="1"/>
</dbReference>
<feature type="domain" description="Glycosyltransferase 2-like" evidence="1">
    <location>
        <begin position="3"/>
        <end position="133"/>
    </location>
</feature>
<protein>
    <recommendedName>
        <fullName evidence="1">Glycosyltransferase 2-like domain-containing protein</fullName>
    </recommendedName>
</protein>
<evidence type="ECO:0000313" key="3">
    <source>
        <dbReference type="Proteomes" id="UP000189739"/>
    </source>
</evidence>
<gene>
    <name evidence="2" type="ORF">BC343_16310</name>
</gene>
<dbReference type="Pfam" id="PF00535">
    <property type="entry name" value="Glycos_transf_2"/>
    <property type="match status" value="1"/>
</dbReference>
<dbReference type="PANTHER" id="PTHR43685">
    <property type="entry name" value="GLYCOSYLTRANSFERASE"/>
    <property type="match status" value="1"/>
</dbReference>
<dbReference type="Gene3D" id="3.90.550.10">
    <property type="entry name" value="Spore Coat Polysaccharide Biosynthesis Protein SpsA, Chain A"/>
    <property type="match status" value="1"/>
</dbReference>
<dbReference type="EMBL" id="MBTF01000037">
    <property type="protein sequence ID" value="OOQ57225.1"/>
    <property type="molecule type" value="Genomic_DNA"/>
</dbReference>
<comment type="caution">
    <text evidence="2">The sequence shown here is derived from an EMBL/GenBank/DDBJ whole genome shotgun (WGS) entry which is preliminary data.</text>
</comment>
<dbReference type="AlphaFoldDB" id="A0A1S9P8E7"/>
<evidence type="ECO:0000259" key="1">
    <source>
        <dbReference type="Pfam" id="PF00535"/>
    </source>
</evidence>
<dbReference type="InterPro" id="IPR001173">
    <property type="entry name" value="Glyco_trans_2-like"/>
</dbReference>
<proteinExistence type="predicted"/>
<reference evidence="2 3" key="1">
    <citation type="submission" date="2016-07" db="EMBL/GenBank/DDBJ databases">
        <title>Genomic analysis of zinc-resistant bacterium Mucilaginibacter pedocola TBZ30.</title>
        <authorList>
            <person name="Huang J."/>
            <person name="Tang J."/>
        </authorList>
    </citation>
    <scope>NUCLEOTIDE SEQUENCE [LARGE SCALE GENOMIC DNA]</scope>
    <source>
        <strain evidence="2 3">TBZ30</strain>
    </source>
</reference>